<gene>
    <name evidence="3" type="ORF">SAMN02745131_01363</name>
</gene>
<dbReference type="Pfam" id="PF12706">
    <property type="entry name" value="Lactamase_B_2"/>
    <property type="match status" value="1"/>
</dbReference>
<dbReference type="InterPro" id="IPR036866">
    <property type="entry name" value="RibonucZ/Hydroxyglut_hydro"/>
</dbReference>
<feature type="domain" description="Metallo-beta-lactamase" evidence="2">
    <location>
        <begin position="43"/>
        <end position="239"/>
    </location>
</feature>
<proteinExistence type="predicted"/>
<dbReference type="Gene3D" id="3.60.15.10">
    <property type="entry name" value="Ribonuclease Z/Hydroxyacylglutathione hydrolase-like"/>
    <property type="match status" value="1"/>
</dbReference>
<evidence type="ECO:0000313" key="3">
    <source>
        <dbReference type="EMBL" id="SHE89331.1"/>
    </source>
</evidence>
<dbReference type="SUPFAM" id="SSF56281">
    <property type="entry name" value="Metallo-hydrolase/oxidoreductase"/>
    <property type="match status" value="1"/>
</dbReference>
<organism evidence="3 4">
    <name type="scientific">Flavisolibacter ginsengisoli DSM 18119</name>
    <dbReference type="NCBI Taxonomy" id="1121884"/>
    <lineage>
        <taxon>Bacteria</taxon>
        <taxon>Pseudomonadati</taxon>
        <taxon>Bacteroidota</taxon>
        <taxon>Chitinophagia</taxon>
        <taxon>Chitinophagales</taxon>
        <taxon>Chitinophagaceae</taxon>
        <taxon>Flavisolibacter</taxon>
    </lineage>
</organism>
<dbReference type="STRING" id="1121884.SAMN02745131_01363"/>
<dbReference type="AlphaFoldDB" id="A0A1M4X7A5"/>
<dbReference type="CDD" id="cd07719">
    <property type="entry name" value="arylsulfatase_AtsA-like_MBL-fold"/>
    <property type="match status" value="1"/>
</dbReference>
<dbReference type="PANTHER" id="PTHR46018:SF2">
    <property type="entry name" value="ZINC PHOSPHODIESTERASE ELAC PROTEIN 1"/>
    <property type="match status" value="1"/>
</dbReference>
<protein>
    <submittedName>
        <fullName evidence="3">Ribonuclease Z</fullName>
    </submittedName>
</protein>
<sequence>MSFLFFFSFGQVTGGIDTSHSKQPIIKVTLLGTGTPQPIMERFGPSILVQAGSETLLFDAGRGCLQRLRQINIAYDKISALFLTHLHSDHIVGLPDLWLSGWLVSRRVVPLNVYGPSGTSEMLINLRKAFAFDIRMRVEDDKRSEEGSKFLTTEIQQGVVYDKNGVKVIAIEVDHFPVVPAFGYRIEYNGHSVVLSGDTRYSENLSRFARGTDLLIHEVAIAPDSLSKSDPQYNILMHHTTPEQAAKVFNTVRPGLAVYSHIVKIRGLTEDEIMKKTKAHYDGKVTMGEDLMSFSIGDSISVNRWKNK</sequence>
<dbReference type="PANTHER" id="PTHR46018">
    <property type="entry name" value="ZINC PHOSPHODIESTERASE ELAC PROTEIN 1"/>
    <property type="match status" value="1"/>
</dbReference>
<dbReference type="EMBL" id="FQUU01000004">
    <property type="protein sequence ID" value="SHE89331.1"/>
    <property type="molecule type" value="Genomic_DNA"/>
</dbReference>
<dbReference type="GO" id="GO:0042781">
    <property type="term" value="F:3'-tRNA processing endoribonuclease activity"/>
    <property type="evidence" value="ECO:0007669"/>
    <property type="project" value="TreeGrafter"/>
</dbReference>
<dbReference type="InterPro" id="IPR044094">
    <property type="entry name" value="AtsA-like_MBL-fold"/>
</dbReference>
<reference evidence="3 4" key="1">
    <citation type="submission" date="2016-11" db="EMBL/GenBank/DDBJ databases">
        <authorList>
            <person name="Jaros S."/>
            <person name="Januszkiewicz K."/>
            <person name="Wedrychowicz H."/>
        </authorList>
    </citation>
    <scope>NUCLEOTIDE SEQUENCE [LARGE SCALE GENOMIC DNA]</scope>
    <source>
        <strain evidence="3 4">DSM 18119</strain>
    </source>
</reference>
<evidence type="ECO:0000256" key="1">
    <source>
        <dbReference type="ARBA" id="ARBA00022801"/>
    </source>
</evidence>
<evidence type="ECO:0000313" key="4">
    <source>
        <dbReference type="Proteomes" id="UP000184048"/>
    </source>
</evidence>
<accession>A0A1M4X7A5</accession>
<keyword evidence="1" id="KW-0378">Hydrolase</keyword>
<keyword evidence="4" id="KW-1185">Reference proteome</keyword>
<dbReference type="Proteomes" id="UP000184048">
    <property type="component" value="Unassembled WGS sequence"/>
</dbReference>
<dbReference type="InterPro" id="IPR001279">
    <property type="entry name" value="Metallo-B-lactamas"/>
</dbReference>
<dbReference type="SMART" id="SM00849">
    <property type="entry name" value="Lactamase_B"/>
    <property type="match status" value="1"/>
</dbReference>
<evidence type="ECO:0000259" key="2">
    <source>
        <dbReference type="SMART" id="SM00849"/>
    </source>
</evidence>
<name>A0A1M4X7A5_9BACT</name>